<accession>A0AA38SZU9</accession>
<dbReference type="InterPro" id="IPR021109">
    <property type="entry name" value="Peptidase_aspartic_dom_sf"/>
</dbReference>
<dbReference type="PROSITE" id="PS50114">
    <property type="entry name" value="GATA_ZN_FINGER_2"/>
    <property type="match status" value="1"/>
</dbReference>
<evidence type="ECO:0000256" key="4">
    <source>
        <dbReference type="ARBA" id="ARBA00022695"/>
    </source>
</evidence>
<evidence type="ECO:0000256" key="5">
    <source>
        <dbReference type="ARBA" id="ARBA00022722"/>
    </source>
</evidence>
<dbReference type="Gene3D" id="2.40.70.10">
    <property type="entry name" value="Acid Proteases"/>
    <property type="match status" value="1"/>
</dbReference>
<keyword evidence="7" id="KW-0064">Aspartyl protease</keyword>
<reference evidence="25" key="1">
    <citation type="submission" date="2023-03" db="EMBL/GenBank/DDBJ databases">
        <title>Chromosome-scale reference genome and RAD-based genetic map of yellow starthistle (Centaurea solstitialis) reveal putative structural variation and QTLs associated with invader traits.</title>
        <authorList>
            <person name="Reatini B."/>
            <person name="Cang F.A."/>
            <person name="Jiang Q."/>
            <person name="Mckibben M.T.W."/>
            <person name="Barker M.S."/>
            <person name="Rieseberg L.H."/>
            <person name="Dlugosch K.M."/>
        </authorList>
    </citation>
    <scope>NUCLEOTIDE SEQUENCE</scope>
    <source>
        <strain evidence="25">CAN-66</strain>
        <tissue evidence="25">Leaf</tissue>
    </source>
</reference>
<dbReference type="Pfam" id="PF17921">
    <property type="entry name" value="Integrase_H2C2"/>
    <property type="match status" value="1"/>
</dbReference>
<evidence type="ECO:0000259" key="23">
    <source>
        <dbReference type="PROSITE" id="PS50878"/>
    </source>
</evidence>
<evidence type="ECO:0000256" key="6">
    <source>
        <dbReference type="ARBA" id="ARBA00022723"/>
    </source>
</evidence>
<dbReference type="InterPro" id="IPR000477">
    <property type="entry name" value="RT_dom"/>
</dbReference>
<dbReference type="Pfam" id="PF03732">
    <property type="entry name" value="Retrotrans_gag"/>
    <property type="match status" value="1"/>
</dbReference>
<feature type="region of interest" description="Disordered" evidence="19">
    <location>
        <begin position="218"/>
        <end position="259"/>
    </location>
</feature>
<dbReference type="PANTHER" id="PTHR37984">
    <property type="entry name" value="PROTEIN CBG26694"/>
    <property type="match status" value="1"/>
</dbReference>
<dbReference type="Proteomes" id="UP001172457">
    <property type="component" value="Chromosome 6"/>
</dbReference>
<dbReference type="GO" id="GO:0004190">
    <property type="term" value="F:aspartic-type endopeptidase activity"/>
    <property type="evidence" value="ECO:0007669"/>
    <property type="project" value="UniProtKB-KW"/>
</dbReference>
<feature type="domain" description="GATA-type" evidence="21">
    <location>
        <begin position="867"/>
        <end position="898"/>
    </location>
</feature>
<organism evidence="25 26">
    <name type="scientific">Centaurea solstitialis</name>
    <name type="common">yellow star-thistle</name>
    <dbReference type="NCBI Taxonomy" id="347529"/>
    <lineage>
        <taxon>Eukaryota</taxon>
        <taxon>Viridiplantae</taxon>
        <taxon>Streptophyta</taxon>
        <taxon>Embryophyta</taxon>
        <taxon>Tracheophyta</taxon>
        <taxon>Spermatophyta</taxon>
        <taxon>Magnoliopsida</taxon>
        <taxon>eudicotyledons</taxon>
        <taxon>Gunneridae</taxon>
        <taxon>Pentapetalae</taxon>
        <taxon>asterids</taxon>
        <taxon>campanulids</taxon>
        <taxon>Asterales</taxon>
        <taxon>Asteraceae</taxon>
        <taxon>Carduoideae</taxon>
        <taxon>Cardueae</taxon>
        <taxon>Centaureinae</taxon>
        <taxon>Centaurea</taxon>
    </lineage>
</organism>
<feature type="compositionally biased region" description="Basic and acidic residues" evidence="19">
    <location>
        <begin position="241"/>
        <end position="253"/>
    </location>
</feature>
<dbReference type="InterPro" id="IPR001584">
    <property type="entry name" value="Integrase_cat-core"/>
</dbReference>
<dbReference type="PROSITE" id="PS50013">
    <property type="entry name" value="CHROMO_2"/>
    <property type="match status" value="1"/>
</dbReference>
<feature type="region of interest" description="Disordered" evidence="19">
    <location>
        <begin position="845"/>
        <end position="864"/>
    </location>
</feature>
<keyword evidence="6" id="KW-0479">Metal-binding</keyword>
<feature type="compositionally biased region" description="Basic and acidic residues" evidence="19">
    <location>
        <begin position="179"/>
        <end position="201"/>
    </location>
</feature>
<feature type="domain" description="CCHC-type" evidence="22">
    <location>
        <begin position="894"/>
        <end position="907"/>
    </location>
</feature>
<keyword evidence="17" id="KW-0233">DNA recombination</keyword>
<evidence type="ECO:0000256" key="13">
    <source>
        <dbReference type="ARBA" id="ARBA00022932"/>
    </source>
</evidence>
<dbReference type="InterPro" id="IPR050951">
    <property type="entry name" value="Retrovirus_Pol_polyprotein"/>
</dbReference>
<evidence type="ECO:0000259" key="20">
    <source>
        <dbReference type="PROSITE" id="PS50013"/>
    </source>
</evidence>
<dbReference type="FunFam" id="3.10.10.10:FF:000007">
    <property type="entry name" value="Retrovirus-related Pol polyprotein from transposon 17.6-like Protein"/>
    <property type="match status" value="1"/>
</dbReference>
<gene>
    <name evidence="25" type="ORF">OSB04_025523</name>
</gene>
<dbReference type="InterPro" id="IPR056924">
    <property type="entry name" value="SH3_Tf2-1"/>
</dbReference>
<dbReference type="Pfam" id="PF24626">
    <property type="entry name" value="SH3_Tf2-1"/>
    <property type="match status" value="1"/>
</dbReference>
<keyword evidence="11" id="KW-0229">DNA integration</keyword>
<dbReference type="GO" id="GO:0006310">
    <property type="term" value="P:DNA recombination"/>
    <property type="evidence" value="ECO:0007669"/>
    <property type="project" value="UniProtKB-KW"/>
</dbReference>
<dbReference type="InterPro" id="IPR001878">
    <property type="entry name" value="Znf_CCHC"/>
</dbReference>
<dbReference type="EC" id="2.7.7.49" evidence="1"/>
<dbReference type="InterPro" id="IPR000953">
    <property type="entry name" value="Chromo/chromo_shadow_dom"/>
</dbReference>
<evidence type="ECO:0000256" key="3">
    <source>
        <dbReference type="ARBA" id="ARBA00022679"/>
    </source>
</evidence>
<keyword evidence="14" id="KW-0805">Transcription regulation</keyword>
<feature type="domain" description="Integrase catalytic" evidence="24">
    <location>
        <begin position="1684"/>
        <end position="1851"/>
    </location>
</feature>
<keyword evidence="10" id="KW-0460">Magnesium</keyword>
<evidence type="ECO:0000259" key="22">
    <source>
        <dbReference type="PROSITE" id="PS50158"/>
    </source>
</evidence>
<dbReference type="PROSITE" id="PS50994">
    <property type="entry name" value="INTEGRASE"/>
    <property type="match status" value="1"/>
</dbReference>
<dbReference type="Gene3D" id="4.10.60.10">
    <property type="entry name" value="Zinc finger, CCHC-type"/>
    <property type="match status" value="1"/>
</dbReference>
<keyword evidence="3" id="KW-0808">Transferase</keyword>
<dbReference type="PROSITE" id="PS50158">
    <property type="entry name" value="ZF_CCHC"/>
    <property type="match status" value="2"/>
</dbReference>
<comment type="caution">
    <text evidence="25">The sequence shown here is derived from an EMBL/GenBank/DDBJ whole genome shotgun (WGS) entry which is preliminary data.</text>
</comment>
<keyword evidence="5" id="KW-0540">Nuclease</keyword>
<evidence type="ECO:0000259" key="21">
    <source>
        <dbReference type="PROSITE" id="PS50114"/>
    </source>
</evidence>
<keyword evidence="18" id="KW-0862">Zinc</keyword>
<dbReference type="SUPFAM" id="SSF53098">
    <property type="entry name" value="Ribonuclease H-like"/>
    <property type="match status" value="1"/>
</dbReference>
<dbReference type="InterPro" id="IPR043502">
    <property type="entry name" value="DNA/RNA_pol_sf"/>
</dbReference>
<dbReference type="GO" id="GO:0043565">
    <property type="term" value="F:sequence-specific DNA binding"/>
    <property type="evidence" value="ECO:0007669"/>
    <property type="project" value="InterPro"/>
</dbReference>
<dbReference type="GO" id="GO:0008270">
    <property type="term" value="F:zinc ion binding"/>
    <property type="evidence" value="ECO:0007669"/>
    <property type="project" value="UniProtKB-KW"/>
</dbReference>
<evidence type="ECO:0000256" key="15">
    <source>
        <dbReference type="ARBA" id="ARBA00023125"/>
    </source>
</evidence>
<feature type="region of interest" description="Disordered" evidence="19">
    <location>
        <begin position="129"/>
        <end position="158"/>
    </location>
</feature>
<evidence type="ECO:0000256" key="12">
    <source>
        <dbReference type="ARBA" id="ARBA00022918"/>
    </source>
</evidence>
<dbReference type="InterPro" id="IPR036875">
    <property type="entry name" value="Znf_CCHC_sf"/>
</dbReference>
<dbReference type="CDD" id="cd01647">
    <property type="entry name" value="RT_LTR"/>
    <property type="match status" value="1"/>
</dbReference>
<dbReference type="GO" id="GO:0003964">
    <property type="term" value="F:RNA-directed DNA polymerase activity"/>
    <property type="evidence" value="ECO:0007669"/>
    <property type="project" value="UniProtKB-KW"/>
</dbReference>
<evidence type="ECO:0000256" key="7">
    <source>
        <dbReference type="ARBA" id="ARBA00022750"/>
    </source>
</evidence>
<keyword evidence="18" id="KW-0863">Zinc-finger</keyword>
<evidence type="ECO:0000256" key="18">
    <source>
        <dbReference type="PROSITE-ProRule" id="PRU00094"/>
    </source>
</evidence>
<evidence type="ECO:0000256" key="11">
    <source>
        <dbReference type="ARBA" id="ARBA00022908"/>
    </source>
</evidence>
<feature type="domain" description="Chromo" evidence="20">
    <location>
        <begin position="1996"/>
        <end position="2048"/>
    </location>
</feature>
<feature type="domain" description="CCHC-type" evidence="22">
    <location>
        <begin position="914"/>
        <end position="929"/>
    </location>
</feature>
<dbReference type="GO" id="GO:0006355">
    <property type="term" value="P:regulation of DNA-templated transcription"/>
    <property type="evidence" value="ECO:0007669"/>
    <property type="project" value="InterPro"/>
</dbReference>
<keyword evidence="15" id="KW-0238">DNA-binding</keyword>
<feature type="region of interest" description="Disordered" evidence="19">
    <location>
        <begin position="1"/>
        <end position="49"/>
    </location>
</feature>
<dbReference type="InterPro" id="IPR041373">
    <property type="entry name" value="RT_RNaseH"/>
</dbReference>
<dbReference type="GO" id="GO:0004519">
    <property type="term" value="F:endonuclease activity"/>
    <property type="evidence" value="ECO:0007669"/>
    <property type="project" value="UniProtKB-KW"/>
</dbReference>
<dbReference type="PROSITE" id="PS50878">
    <property type="entry name" value="RT_POL"/>
    <property type="match status" value="1"/>
</dbReference>
<evidence type="ECO:0000313" key="25">
    <source>
        <dbReference type="EMBL" id="KAJ9545816.1"/>
    </source>
</evidence>
<keyword evidence="16" id="KW-0804">Transcription</keyword>
<evidence type="ECO:0000256" key="1">
    <source>
        <dbReference type="ARBA" id="ARBA00012493"/>
    </source>
</evidence>
<dbReference type="InterPro" id="IPR005162">
    <property type="entry name" value="Retrotrans_gag_dom"/>
</dbReference>
<dbReference type="SUPFAM" id="SSF50630">
    <property type="entry name" value="Acid proteases"/>
    <property type="match status" value="1"/>
</dbReference>
<feature type="domain" description="Reverse transcriptase" evidence="23">
    <location>
        <begin position="1192"/>
        <end position="1371"/>
    </location>
</feature>
<name>A0AA38SZU9_9ASTR</name>
<dbReference type="InterPro" id="IPR016197">
    <property type="entry name" value="Chromo-like_dom_sf"/>
</dbReference>
<dbReference type="GO" id="GO:0015074">
    <property type="term" value="P:DNA integration"/>
    <property type="evidence" value="ECO:0007669"/>
    <property type="project" value="UniProtKB-KW"/>
</dbReference>
<dbReference type="SUPFAM" id="SSF57756">
    <property type="entry name" value="Retrovirus zinc finger-like domains"/>
    <property type="match status" value="1"/>
</dbReference>
<keyword evidence="9" id="KW-0378">Hydrolase</keyword>
<feature type="region of interest" description="Disordered" evidence="19">
    <location>
        <begin position="78"/>
        <end position="115"/>
    </location>
</feature>
<evidence type="ECO:0000256" key="8">
    <source>
        <dbReference type="ARBA" id="ARBA00022759"/>
    </source>
</evidence>
<dbReference type="Gene3D" id="3.30.70.270">
    <property type="match status" value="2"/>
</dbReference>
<evidence type="ECO:0000256" key="14">
    <source>
        <dbReference type="ARBA" id="ARBA00023015"/>
    </source>
</evidence>
<dbReference type="GO" id="GO:0003887">
    <property type="term" value="F:DNA-directed DNA polymerase activity"/>
    <property type="evidence" value="ECO:0007669"/>
    <property type="project" value="UniProtKB-KW"/>
</dbReference>
<protein>
    <recommendedName>
        <fullName evidence="1">RNA-directed DNA polymerase</fullName>
        <ecNumber evidence="1">2.7.7.49</ecNumber>
    </recommendedName>
</protein>
<keyword evidence="13" id="KW-0239">DNA-directed DNA polymerase</keyword>
<dbReference type="CDD" id="cd00303">
    <property type="entry name" value="retropepsin_like"/>
    <property type="match status" value="1"/>
</dbReference>
<dbReference type="Gene3D" id="1.10.340.70">
    <property type="match status" value="1"/>
</dbReference>
<evidence type="ECO:0000256" key="19">
    <source>
        <dbReference type="SAM" id="MobiDB-lite"/>
    </source>
</evidence>
<evidence type="ECO:0000313" key="26">
    <source>
        <dbReference type="Proteomes" id="UP001172457"/>
    </source>
</evidence>
<dbReference type="SMART" id="SM00343">
    <property type="entry name" value="ZnF_C2HC"/>
    <property type="match status" value="2"/>
</dbReference>
<dbReference type="EMBL" id="JARYMX010000006">
    <property type="protein sequence ID" value="KAJ9545816.1"/>
    <property type="molecule type" value="Genomic_DNA"/>
</dbReference>
<evidence type="ECO:0000259" key="24">
    <source>
        <dbReference type="PROSITE" id="PS50994"/>
    </source>
</evidence>
<dbReference type="Gene3D" id="3.30.420.10">
    <property type="entry name" value="Ribonuclease H-like superfamily/Ribonuclease H"/>
    <property type="match status" value="1"/>
</dbReference>
<feature type="compositionally biased region" description="Polar residues" evidence="19">
    <location>
        <begin position="141"/>
        <end position="152"/>
    </location>
</feature>
<keyword evidence="4" id="KW-0548">Nucleotidyltransferase</keyword>
<feature type="region of interest" description="Disordered" evidence="19">
    <location>
        <begin position="522"/>
        <end position="542"/>
    </location>
</feature>
<dbReference type="Pfam" id="PF00078">
    <property type="entry name" value="RVT_1"/>
    <property type="match status" value="1"/>
</dbReference>
<evidence type="ECO:0000256" key="2">
    <source>
        <dbReference type="ARBA" id="ARBA00022670"/>
    </source>
</evidence>
<keyword evidence="2" id="KW-0645">Protease</keyword>
<keyword evidence="26" id="KW-1185">Reference proteome</keyword>
<dbReference type="InterPro" id="IPR000679">
    <property type="entry name" value="Znf_GATA"/>
</dbReference>
<dbReference type="InterPro" id="IPR012337">
    <property type="entry name" value="RNaseH-like_sf"/>
</dbReference>
<dbReference type="Pfam" id="PF08284">
    <property type="entry name" value="RVP_2"/>
    <property type="match status" value="1"/>
</dbReference>
<evidence type="ECO:0000256" key="10">
    <source>
        <dbReference type="ARBA" id="ARBA00022842"/>
    </source>
</evidence>
<sequence>MGREWLYKATAGSGGGGAGGGGGASPSTRQSQSMNKKSKRERNNSSSTSGCMSAFFKLFDIQNHQFRFHHPSFISESTINNNPQGVEAPRNSLQSPESMVEVLTPPPPPASSKKLERSNLNIPTVVFLHSGHHHPPPYPFTTRNPRTSTASRRSTDNDYHHRLSLQIDNKENCNTTCRSQERRRSELPVNRKDHEERSKEIANQVRERISRRLGTDITNTITKNNEQRRDSNLVLLKPKKQAPDVKTKPDHDSVTFSSSSPKLRLLDINNNLNRSISYSQQPKPSAKSASFSASIRNTYDQTAKSASFSASIGNTHDQTPLAKKCKRLIASERYDLRLKKEVFVNKKKSTPLRNHVVNVTNNTTKFLSFKKEMMSSSSSSSTTRLPQKQVSLVSMTQLPSTSSSSLNLNSSYNSNDTRTLNLFSFKDSNSATSSSASATNGRRRFSDPFAVIEDIDGLISRDMDRSMRRPLAAEAEEMVAEIEGEIVERMVDEMAMEIAMVIDNLLKFKRGERSNLKINMANTRSQTGAARGPPDQTASTADQHVRVETVESPPRLPILGGGPEHVPRVNLEDPHPVLTEVTPEMRMFDNVMKAVNEAMSKQQESFMKMLEDRDTSNRRHETVGENAATASGDAEVVVVTEETRVTGDKEKGKTKGCSYKNFLGCKPPEFRGCTDPVVCLNWLREMEMAFEASECDSSQRVKFASHLLKGEALTWWNLTRSSLTPEVYARLSWAEFKKKMLEKYCSERALDKIEDEFRGLKKGNNPISFYAKDFMEKLGMVEHLAPDEKAKIKAYSRGLPAEIRSAVRIARVTTLHEAIEESLRIEDDITQARVEGYQAGQKRKFEEAAMSARPSKTFQEGRRGGNRNEAKWCNRCRSKHFGLCRRDPPASDTCGKCGKRGHLARDCVVRVAVCYECKEPGHYRDACPKFKKATTGGSSGPVARGEAQTKVTSRAFQMTATEAREASDLVSGTFLVNSIPALILFDTGAERSFVHDTLARKFTMPTTPLSDTLVVEVAGGFLVTVRDCFEGCTIELDGEPFSATLIPMNVGSFDVVLGIDWLRAHDANIGCGKKMVTLPAPNGKPITVYGDKKKGAYSTISMVKARKCLAKGCTSFLAYVIDTKLEKKELADVNVVRDFPDVFPEDLPGLPPERQVEFHIDLTPGAAPIARAPYRLAPTEMKEMMTQLQELSEKGFIRPSSSPWGAPVLFVKKKDGSMRMCIDYRELNKRTVKNKYPLPRIDDLFDQLQGAGCFSKIDLRSGYHQVRVKEDDVPKTAFRTRYGHYEFLVMPFGLTNAPAVFMDLMNRVCRPFLDKSVIVFIDDILVYSKDEAEHERHLREVLSVLRDEKLYAKFSKCEFWLHEVQFLGHVVSRDGIKVDPAKIEAMMNFSKIASSLTVLTKKNAKFLWTDKQEEAFQTLKKKLCQAPILSLPDGTEDFVVYSDASKMGLGCVLMQRGKVISYASRQLKDHERNYPVHDLELAAVVFALKLWRHYLYGTKCTLYTDHKSLQHIFDQKELNMRQRRWLELLKDYDCELLYHPGKANVVADALSRKNYGDSVGVTLNRISVVSSLMERIKASQTEALREENLKDEVMVKQKELLTEDSRGLKLFQGRVWVPKLGGNRELLLDDAHKSKYSIHPGSTKMYRDLKMNYWWPVMKLDVASYVEKCVTCLQVKAEHQKPYGSLQPLDIPEWKWEHITMDFVTKLPRTLRGHDTIWVIVDRLTKSAHFLEMRETLPMDKLAKLYIKEIVRRHGVPLSIVSDRDSRFTSQFWHGLQEGLGTKLKLSTAYHPQTDGQSERTIQTLEDMLRSCVIDFGGNWDTHLPLVEFAYNNSFHSSIGMAPFEALYRRKCRTPTCWLEAGEKQFAGPEIIQETADKVKGIRERLKAAQDRQKSYADKKRRPVDFQVGERVMLKVSPWKGIIRFGKRGKLSPRFLGPFTILEKVGLQAYRLELPPEMDGIHPTFHVCYLRKCLAEEESVIPLSEIRVDNGNRCVEEPEAILESKMKKLRHKEVTMVKVQWKHHRGANVTWEAEEDMKRRYPHLFTEFNYESNGSFGIENGAITKKLWPKQNGTQFDQMLAIASHDPSDR</sequence>
<dbReference type="InterPro" id="IPR036397">
    <property type="entry name" value="RNaseH_sf"/>
</dbReference>
<evidence type="ECO:0000256" key="9">
    <source>
        <dbReference type="ARBA" id="ARBA00022801"/>
    </source>
</evidence>
<dbReference type="FunFam" id="3.10.20.370:FF:000001">
    <property type="entry name" value="Retrovirus-related Pol polyprotein from transposon 17.6-like protein"/>
    <property type="match status" value="1"/>
</dbReference>
<evidence type="ECO:0000256" key="17">
    <source>
        <dbReference type="ARBA" id="ARBA00023172"/>
    </source>
</evidence>
<keyword evidence="8" id="KW-0255">Endonuclease</keyword>
<dbReference type="InterPro" id="IPR041588">
    <property type="entry name" value="Integrase_H2C2"/>
</dbReference>
<dbReference type="CDD" id="cd09274">
    <property type="entry name" value="RNase_HI_RT_Ty3"/>
    <property type="match status" value="1"/>
</dbReference>
<dbReference type="Pfam" id="PF17917">
    <property type="entry name" value="RT_RNaseH"/>
    <property type="match status" value="1"/>
</dbReference>
<dbReference type="InterPro" id="IPR043128">
    <property type="entry name" value="Rev_trsase/Diguanyl_cyclase"/>
</dbReference>
<evidence type="ECO:0000256" key="16">
    <source>
        <dbReference type="ARBA" id="ARBA00023163"/>
    </source>
</evidence>
<dbReference type="SUPFAM" id="SSF54160">
    <property type="entry name" value="Chromo domain-like"/>
    <property type="match status" value="1"/>
</dbReference>
<keyword evidence="12" id="KW-0695">RNA-directed DNA polymerase</keyword>
<dbReference type="GO" id="GO:0006508">
    <property type="term" value="P:proteolysis"/>
    <property type="evidence" value="ECO:0007669"/>
    <property type="project" value="UniProtKB-KW"/>
</dbReference>
<dbReference type="Gene3D" id="3.10.10.10">
    <property type="entry name" value="HIV Type 1 Reverse Transcriptase, subunit A, domain 1"/>
    <property type="match status" value="1"/>
</dbReference>
<dbReference type="PANTHER" id="PTHR37984:SF5">
    <property type="entry name" value="PROTEIN NYNRIN-LIKE"/>
    <property type="match status" value="1"/>
</dbReference>
<dbReference type="SUPFAM" id="SSF56672">
    <property type="entry name" value="DNA/RNA polymerases"/>
    <property type="match status" value="1"/>
</dbReference>
<feature type="region of interest" description="Disordered" evidence="19">
    <location>
        <begin position="174"/>
        <end position="201"/>
    </location>
</feature>
<feature type="compositionally biased region" description="Gly residues" evidence="19">
    <location>
        <begin position="12"/>
        <end position="24"/>
    </location>
</feature>
<proteinExistence type="predicted"/>